<dbReference type="OrthoDB" id="2634410at2759"/>
<accession>A0A0C3C852</accession>
<evidence type="ECO:0000256" key="1">
    <source>
        <dbReference type="SAM" id="MobiDB-lite"/>
    </source>
</evidence>
<dbReference type="EMBL" id="KN832983">
    <property type="protein sequence ID" value="KIM85872.1"/>
    <property type="molecule type" value="Genomic_DNA"/>
</dbReference>
<name>A0A0C3C852_PILCF</name>
<dbReference type="Proteomes" id="UP000054166">
    <property type="component" value="Unassembled WGS sequence"/>
</dbReference>
<evidence type="ECO:0000313" key="2">
    <source>
        <dbReference type="EMBL" id="KIM85872.1"/>
    </source>
</evidence>
<dbReference type="InParanoid" id="A0A0C3C852"/>
<dbReference type="HOGENOM" id="CLU_894623_0_0_1"/>
<sequence>MTITFLGFDGCSYTSMFYTTQAHRENNQSSSSNTGGLPSPPPSARSSIDITQSSTIDRREQLHRSNSLQRTVQRLSYMSAPVLLPQTVVGSPPKTNLLIDITTILTQFQPIIDFRENALWAYMIASDQAGTRESLRIDFRPDKLIVRVPSIGHEMIGSLMDKSGSGYPELYGRSRIVVGGCADIHYNSGHKSPDFSLYEVKDGGVSNDQDSSTPTVVFEVAYSQTTRSVVQEAARHICLTRGEVQLVVAIDIAHKTGTRRRELESVTWSHWEVQHRNNPSDRLAGLSQCREDEGDGIEWLGLGLDYPSYPS</sequence>
<feature type="compositionally biased region" description="Polar residues" evidence="1">
    <location>
        <begin position="24"/>
        <end position="36"/>
    </location>
</feature>
<keyword evidence="3" id="KW-1185">Reference proteome</keyword>
<evidence type="ECO:0008006" key="4">
    <source>
        <dbReference type="Google" id="ProtNLM"/>
    </source>
</evidence>
<feature type="region of interest" description="Disordered" evidence="1">
    <location>
        <begin position="24"/>
        <end position="48"/>
    </location>
</feature>
<reference evidence="3" key="2">
    <citation type="submission" date="2015-01" db="EMBL/GenBank/DDBJ databases">
        <title>Evolutionary Origins and Diversification of the Mycorrhizal Mutualists.</title>
        <authorList>
            <consortium name="DOE Joint Genome Institute"/>
            <consortium name="Mycorrhizal Genomics Consortium"/>
            <person name="Kohler A."/>
            <person name="Kuo A."/>
            <person name="Nagy L.G."/>
            <person name="Floudas D."/>
            <person name="Copeland A."/>
            <person name="Barry K.W."/>
            <person name="Cichocki N."/>
            <person name="Veneault-Fourrey C."/>
            <person name="LaButti K."/>
            <person name="Lindquist E.A."/>
            <person name="Lipzen A."/>
            <person name="Lundell T."/>
            <person name="Morin E."/>
            <person name="Murat C."/>
            <person name="Riley R."/>
            <person name="Ohm R."/>
            <person name="Sun H."/>
            <person name="Tunlid A."/>
            <person name="Henrissat B."/>
            <person name="Grigoriev I.V."/>
            <person name="Hibbett D.S."/>
            <person name="Martin F."/>
        </authorList>
    </citation>
    <scope>NUCLEOTIDE SEQUENCE [LARGE SCALE GENOMIC DNA]</scope>
    <source>
        <strain evidence="3">F 1598</strain>
    </source>
</reference>
<dbReference type="STRING" id="765440.A0A0C3C852"/>
<proteinExistence type="predicted"/>
<dbReference type="AlphaFoldDB" id="A0A0C3C852"/>
<protein>
    <recommendedName>
        <fullName evidence="4">Restriction endonuclease domain-containing protein</fullName>
    </recommendedName>
</protein>
<organism evidence="2 3">
    <name type="scientific">Piloderma croceum (strain F 1598)</name>
    <dbReference type="NCBI Taxonomy" id="765440"/>
    <lineage>
        <taxon>Eukaryota</taxon>
        <taxon>Fungi</taxon>
        <taxon>Dikarya</taxon>
        <taxon>Basidiomycota</taxon>
        <taxon>Agaricomycotina</taxon>
        <taxon>Agaricomycetes</taxon>
        <taxon>Agaricomycetidae</taxon>
        <taxon>Atheliales</taxon>
        <taxon>Atheliaceae</taxon>
        <taxon>Piloderma</taxon>
    </lineage>
</organism>
<gene>
    <name evidence="2" type="ORF">PILCRDRAFT_4992</name>
</gene>
<evidence type="ECO:0000313" key="3">
    <source>
        <dbReference type="Proteomes" id="UP000054166"/>
    </source>
</evidence>
<reference evidence="2 3" key="1">
    <citation type="submission" date="2014-04" db="EMBL/GenBank/DDBJ databases">
        <authorList>
            <consortium name="DOE Joint Genome Institute"/>
            <person name="Kuo A."/>
            <person name="Tarkka M."/>
            <person name="Buscot F."/>
            <person name="Kohler A."/>
            <person name="Nagy L.G."/>
            <person name="Floudas D."/>
            <person name="Copeland A."/>
            <person name="Barry K.W."/>
            <person name="Cichocki N."/>
            <person name="Veneault-Fourrey C."/>
            <person name="LaButti K."/>
            <person name="Lindquist E.A."/>
            <person name="Lipzen A."/>
            <person name="Lundell T."/>
            <person name="Morin E."/>
            <person name="Murat C."/>
            <person name="Sun H."/>
            <person name="Tunlid A."/>
            <person name="Henrissat B."/>
            <person name="Grigoriev I.V."/>
            <person name="Hibbett D.S."/>
            <person name="Martin F."/>
            <person name="Nordberg H.P."/>
            <person name="Cantor M.N."/>
            <person name="Hua S.X."/>
        </authorList>
    </citation>
    <scope>NUCLEOTIDE SEQUENCE [LARGE SCALE GENOMIC DNA]</scope>
    <source>
        <strain evidence="2 3">F 1598</strain>
    </source>
</reference>